<dbReference type="AlphaFoldDB" id="A0A059FBY5"/>
<evidence type="ECO:0000313" key="2">
    <source>
        <dbReference type="EMBL" id="KCZ88046.1"/>
    </source>
</evidence>
<proteinExistence type="predicted"/>
<dbReference type="STRING" id="1280952.HJA_10705"/>
<dbReference type="EMBL" id="ARYJ01000006">
    <property type="protein sequence ID" value="KCZ88046.1"/>
    <property type="molecule type" value="Genomic_DNA"/>
</dbReference>
<reference evidence="2 3" key="1">
    <citation type="journal article" date="2014" name="Antonie Van Leeuwenhoek">
        <title>Hyphomonas beringensis sp. nov. and Hyphomonas chukchiensis sp. nov., isolated from surface seawater of the Bering Sea and Chukchi Sea.</title>
        <authorList>
            <person name="Li C."/>
            <person name="Lai Q."/>
            <person name="Li G."/>
            <person name="Dong C."/>
            <person name="Wang J."/>
            <person name="Liao Y."/>
            <person name="Shao Z."/>
        </authorList>
    </citation>
    <scope>NUCLEOTIDE SEQUENCE [LARGE SCALE GENOMIC DNA]</scope>
    <source>
        <strain evidence="2 3">VP2</strain>
    </source>
</reference>
<organism evidence="2 3">
    <name type="scientific">Hyphomonas jannaschiana VP2</name>
    <dbReference type="NCBI Taxonomy" id="1280952"/>
    <lineage>
        <taxon>Bacteria</taxon>
        <taxon>Pseudomonadati</taxon>
        <taxon>Pseudomonadota</taxon>
        <taxon>Alphaproteobacteria</taxon>
        <taxon>Hyphomonadales</taxon>
        <taxon>Hyphomonadaceae</taxon>
        <taxon>Hyphomonas</taxon>
    </lineage>
</organism>
<feature type="compositionally biased region" description="Gly residues" evidence="1">
    <location>
        <begin position="36"/>
        <end position="47"/>
    </location>
</feature>
<gene>
    <name evidence="2" type="ORF">HJA_10705</name>
</gene>
<evidence type="ECO:0000256" key="1">
    <source>
        <dbReference type="SAM" id="MobiDB-lite"/>
    </source>
</evidence>
<dbReference type="Proteomes" id="UP000024816">
    <property type="component" value="Unassembled WGS sequence"/>
</dbReference>
<comment type="caution">
    <text evidence="2">The sequence shown here is derived from an EMBL/GenBank/DDBJ whole genome shotgun (WGS) entry which is preliminary data.</text>
</comment>
<protein>
    <submittedName>
        <fullName evidence="2">Uncharacterized protein</fullName>
    </submittedName>
</protein>
<evidence type="ECO:0000313" key="3">
    <source>
        <dbReference type="Proteomes" id="UP000024816"/>
    </source>
</evidence>
<feature type="region of interest" description="Disordered" evidence="1">
    <location>
        <begin position="22"/>
        <end position="69"/>
    </location>
</feature>
<name>A0A059FBY5_9PROT</name>
<keyword evidence="3" id="KW-1185">Reference proteome</keyword>
<accession>A0A059FBY5</accession>
<sequence length="69" mass="7204">MQLGALQHEAETLMRLALHEETAQPQPWAAGKERGGPAGMTGRGAQAGHGKAPEVASRSGMRLQSGKIT</sequence>